<evidence type="ECO:0000256" key="1">
    <source>
        <dbReference type="ARBA" id="ARBA00001922"/>
    </source>
</evidence>
<dbReference type="EMBL" id="JAHBCL010000024">
    <property type="protein sequence ID" value="MBS7527747.1"/>
    <property type="molecule type" value="Genomic_DNA"/>
</dbReference>
<evidence type="ECO:0000259" key="5">
    <source>
        <dbReference type="PROSITE" id="PS51332"/>
    </source>
</evidence>
<evidence type="ECO:0000313" key="7">
    <source>
        <dbReference type="Proteomes" id="UP000746471"/>
    </source>
</evidence>
<dbReference type="InterPro" id="IPR006158">
    <property type="entry name" value="Cobalamin-bd"/>
</dbReference>
<evidence type="ECO:0000256" key="4">
    <source>
        <dbReference type="ARBA" id="ARBA00023285"/>
    </source>
</evidence>
<dbReference type="PROSITE" id="PS51332">
    <property type="entry name" value="B12_BINDING"/>
    <property type="match status" value="1"/>
</dbReference>
<evidence type="ECO:0000313" key="6">
    <source>
        <dbReference type="EMBL" id="MBS7527747.1"/>
    </source>
</evidence>
<dbReference type="InterPro" id="IPR016176">
    <property type="entry name" value="Cbl-dep_enz_cat"/>
</dbReference>
<keyword evidence="2" id="KW-0846">Cobalamin</keyword>
<dbReference type="Pfam" id="PF16554">
    <property type="entry name" value="OAM_dimer"/>
    <property type="match status" value="1"/>
</dbReference>
<dbReference type="InterPro" id="IPR049834">
    <property type="entry name" value="OraE-like"/>
</dbReference>
<organism evidence="6 7">
    <name type="scientific">Fusibacter paucivorans</name>
    <dbReference type="NCBI Taxonomy" id="76009"/>
    <lineage>
        <taxon>Bacteria</taxon>
        <taxon>Bacillati</taxon>
        <taxon>Bacillota</taxon>
        <taxon>Clostridia</taxon>
        <taxon>Eubacteriales</taxon>
        <taxon>Eubacteriales Family XII. Incertae Sedis</taxon>
        <taxon>Fusibacter</taxon>
    </lineage>
</organism>
<dbReference type="Gene3D" id="3.40.50.280">
    <property type="entry name" value="Cobalamin-binding domain"/>
    <property type="match status" value="1"/>
</dbReference>
<keyword evidence="3" id="KW-0413">Isomerase</keyword>
<dbReference type="Pfam" id="PF09043">
    <property type="entry name" value="Lys-AminoMut_A"/>
    <property type="match status" value="1"/>
</dbReference>
<dbReference type="SUPFAM" id="SSF51703">
    <property type="entry name" value="Cobalamin (vitamin B12)-dependent enzymes"/>
    <property type="match status" value="1"/>
</dbReference>
<keyword evidence="7" id="KW-1185">Reference proteome</keyword>
<comment type="caution">
    <text evidence="6">The sequence shown here is derived from an EMBL/GenBank/DDBJ whole genome shotgun (WGS) entry which is preliminary data.</text>
</comment>
<sequence length="750" mass="83431">MSSLMPNEKIDIHAILDDLENYRPKRRGWIWREKSAQQTYGPFQYRDMSTALVNGIAQPAASYFSNIDPQPENTITTEIASGRFEDDIRRMRMAAWHGADHIMVIRTAGQSHFDGLIEGTPQGIGGIPISRKQVRAHRKALDLIEEEVGRPINYHSYISGVAGPDIAVMLAEEGVNGAHQDPQYNVLYRNINMVRSFVDAAESKKIMTWAEMVQIDGAHNANATAREAWKVMPELMVQHGINALFSHKVGMPKENIALSTVPPTAAPAPCVRLDLPYAVALRDLFKDYKIRAQMNTKYITSSSREATVTHVMNMLISRLTSADIQSTITPDEGRNVPWHMYNIEACETAKQALSGMDGLMELVALKREGVLGEEVRQLKERAVLFLEEIIAAGGYFEAVEKGFFVDSGLYPERNGDGIGRQLNGGVGAGTVYKRHEDYMAPVTAHYGNNNVAQYDERKVSEPSALIDGCTLEKPEKIIYIDELDPEDNVNKRLDETEHYRQKEVPMITPEVQWLGDGIVQVDLVLPTDARTAQYAAVYFGEQMNLKEVEVIHIEALHPSEGSRVQIKGVLKVDLNLSELVIPETPEVYDDDTIRHIFETTSVKIVAGTVGEDEHSVGLREVIDIKHGGIEKYGCDVTYLGTSVPIEKLVDAAIEINADVILASTIISHDDVHYKNMKRIHEYAVEKGVRDRFIICAGGTQVTPEIARKHGMDEGFGRYDRGVNVATFIAKTLTHVTELAPSDSAIAEKEA</sequence>
<dbReference type="InterPro" id="IPR036843">
    <property type="entry name" value="KamE_N_sf"/>
</dbReference>
<dbReference type="InterPro" id="IPR028991">
    <property type="entry name" value="KamE_N"/>
</dbReference>
<reference evidence="6 7" key="1">
    <citation type="submission" date="2021-05" db="EMBL/GenBank/DDBJ databases">
        <title>Fusibacter ferrireducens sp. nov., an anaerobic, sulfur- and Fe-reducing bacterium isolated from the mangrove sediment.</title>
        <authorList>
            <person name="Qiu D."/>
        </authorList>
    </citation>
    <scope>NUCLEOTIDE SEQUENCE [LARGE SCALE GENOMIC DNA]</scope>
    <source>
        <strain evidence="6 7">DSM 12116</strain>
    </source>
</reference>
<dbReference type="Gene3D" id="3.20.20.440">
    <property type="entry name" value="D-Lysine 5,6-aminomutase alpha subunit"/>
    <property type="match status" value="1"/>
</dbReference>
<dbReference type="NCBIfam" id="NF040743">
    <property type="entry name" value="ornith_mutase_E"/>
    <property type="match status" value="1"/>
</dbReference>
<name>A0ABS5PUN9_9FIRM</name>
<proteinExistence type="predicted"/>
<comment type="cofactor">
    <cofactor evidence="1">
        <name>adenosylcob(III)alamin</name>
        <dbReference type="ChEBI" id="CHEBI:18408"/>
    </cofactor>
</comment>
<keyword evidence="4" id="KW-0170">Cobalt</keyword>
<dbReference type="InterPro" id="IPR037086">
    <property type="entry name" value="Lys-AminoMut_asu_sf"/>
</dbReference>
<dbReference type="Proteomes" id="UP000746471">
    <property type="component" value="Unassembled WGS sequence"/>
</dbReference>
<accession>A0ABS5PUN9</accession>
<dbReference type="InterPro" id="IPR036724">
    <property type="entry name" value="Cobalamin-bd_sf"/>
</dbReference>
<dbReference type="Gene3D" id="3.30.30.60">
    <property type="entry name" value="D-lysine 5,6-aminomutase beta subunit KamE, N-terminal domain"/>
    <property type="match status" value="1"/>
</dbReference>
<evidence type="ECO:0000256" key="3">
    <source>
        <dbReference type="ARBA" id="ARBA00023235"/>
    </source>
</evidence>
<dbReference type="SUPFAM" id="SSF52242">
    <property type="entry name" value="Cobalamin (vitamin B12)-binding domain"/>
    <property type="match status" value="1"/>
</dbReference>
<evidence type="ECO:0000256" key="2">
    <source>
        <dbReference type="ARBA" id="ARBA00022628"/>
    </source>
</evidence>
<protein>
    <submittedName>
        <fullName evidence="6">Cobalamin-dependent protein</fullName>
    </submittedName>
</protein>
<gene>
    <name evidence="6" type="ORF">KHM83_13770</name>
</gene>
<dbReference type="Pfam" id="PF02310">
    <property type="entry name" value="B12-binding"/>
    <property type="match status" value="1"/>
</dbReference>
<feature type="domain" description="B12-binding" evidence="5">
    <location>
        <begin position="601"/>
        <end position="739"/>
    </location>
</feature>
<dbReference type="InterPro" id="IPR015130">
    <property type="entry name" value="Lys-AminoMut_A"/>
</dbReference>